<dbReference type="RefSeq" id="WP_152727775.1">
    <property type="nucleotide sequence ID" value="NZ_JAABOZ010000001.1"/>
</dbReference>
<dbReference type="EMBL" id="JAAGWK010000033">
    <property type="protein sequence ID" value="NEL56307.1"/>
    <property type="molecule type" value="Genomic_DNA"/>
</dbReference>
<gene>
    <name evidence="3" type="ORF">G1H19_20260</name>
</gene>
<organism evidence="3 4">
    <name type="scientific">Goekera deserti</name>
    <dbReference type="NCBI Taxonomy" id="2497753"/>
    <lineage>
        <taxon>Bacteria</taxon>
        <taxon>Bacillati</taxon>
        <taxon>Actinomycetota</taxon>
        <taxon>Actinomycetes</taxon>
        <taxon>Geodermatophilales</taxon>
        <taxon>Geodermatophilaceae</taxon>
        <taxon>Goekera</taxon>
    </lineage>
</organism>
<evidence type="ECO:0000313" key="3">
    <source>
        <dbReference type="EMBL" id="NEL56307.1"/>
    </source>
</evidence>
<keyword evidence="4" id="KW-1185">Reference proteome</keyword>
<evidence type="ECO:0000313" key="4">
    <source>
        <dbReference type="Proteomes" id="UP000470470"/>
    </source>
</evidence>
<dbReference type="InterPro" id="IPR006311">
    <property type="entry name" value="TAT_signal"/>
</dbReference>
<evidence type="ECO:0000256" key="1">
    <source>
        <dbReference type="SAM" id="MobiDB-lite"/>
    </source>
</evidence>
<feature type="chain" id="PRO_5039408176" evidence="2">
    <location>
        <begin position="35"/>
        <end position="178"/>
    </location>
</feature>
<comment type="caution">
    <text evidence="3">The sequence shown here is derived from an EMBL/GenBank/DDBJ whole genome shotgun (WGS) entry which is preliminary data.</text>
</comment>
<sequence length="178" mass="17664">MYRSRHLAHRRRVLGGLLAAPALAMALLACSPDAAPTAGASGDLTASDPGATPGASSGAPAGAPSDADRNAARDAYDLALAGCIRDQGVDVADPAPGEGITESGPEVEAAASACVAVVGPPPTYQFTPAEDQALHEGYLALAVCLRERGYDVADPAPGEAIAISGVSDADFQACQVPG</sequence>
<reference evidence="3 4" key="1">
    <citation type="submission" date="2020-02" db="EMBL/GenBank/DDBJ databases">
        <title>The whole genome sequence of CPCC 205119.</title>
        <authorList>
            <person name="Jiang Z."/>
        </authorList>
    </citation>
    <scope>NUCLEOTIDE SEQUENCE [LARGE SCALE GENOMIC DNA]</scope>
    <source>
        <strain evidence="3 4">CPCC 205119</strain>
    </source>
</reference>
<proteinExistence type="predicted"/>
<evidence type="ECO:0000256" key="2">
    <source>
        <dbReference type="SAM" id="SignalP"/>
    </source>
</evidence>
<dbReference type="PROSITE" id="PS51257">
    <property type="entry name" value="PROKAR_LIPOPROTEIN"/>
    <property type="match status" value="1"/>
</dbReference>
<feature type="region of interest" description="Disordered" evidence="1">
    <location>
        <begin position="38"/>
        <end position="69"/>
    </location>
</feature>
<feature type="compositionally biased region" description="Low complexity" evidence="1">
    <location>
        <begin position="46"/>
        <end position="65"/>
    </location>
</feature>
<dbReference type="Proteomes" id="UP000470470">
    <property type="component" value="Unassembled WGS sequence"/>
</dbReference>
<accession>A0A7K3WIQ3</accession>
<dbReference type="AlphaFoldDB" id="A0A7K3WIQ3"/>
<feature type="signal peptide" evidence="2">
    <location>
        <begin position="1"/>
        <end position="34"/>
    </location>
</feature>
<protein>
    <submittedName>
        <fullName evidence="3">Uncharacterized protein</fullName>
    </submittedName>
</protein>
<dbReference type="PROSITE" id="PS51318">
    <property type="entry name" value="TAT"/>
    <property type="match status" value="1"/>
</dbReference>
<keyword evidence="2" id="KW-0732">Signal</keyword>
<name>A0A7K3WIQ3_9ACTN</name>